<dbReference type="EMBL" id="DSZY01000012">
    <property type="protein sequence ID" value="HGU40031.1"/>
    <property type="molecule type" value="Genomic_DNA"/>
</dbReference>
<feature type="domain" description="Cell envelope-related transcriptional attenuator" evidence="2">
    <location>
        <begin position="56"/>
        <end position="197"/>
    </location>
</feature>
<name>A0A7C4W915_9BACT</name>
<dbReference type="PANTHER" id="PTHR33392:SF6">
    <property type="entry name" value="POLYISOPRENYL-TEICHOIC ACID--PEPTIDOGLYCAN TEICHOIC ACID TRANSFERASE TAGU"/>
    <property type="match status" value="1"/>
</dbReference>
<evidence type="ECO:0000256" key="1">
    <source>
        <dbReference type="ARBA" id="ARBA00006068"/>
    </source>
</evidence>
<dbReference type="NCBIfam" id="TIGR00350">
    <property type="entry name" value="lytR_cpsA_psr"/>
    <property type="match status" value="1"/>
</dbReference>
<evidence type="ECO:0000259" key="2">
    <source>
        <dbReference type="Pfam" id="PF03816"/>
    </source>
</evidence>
<reference evidence="3" key="1">
    <citation type="journal article" date="2020" name="mSystems">
        <title>Genome- and Community-Level Interaction Insights into Carbon Utilization and Element Cycling Functions of Hydrothermarchaeota in Hydrothermal Sediment.</title>
        <authorList>
            <person name="Zhou Z."/>
            <person name="Liu Y."/>
            <person name="Xu W."/>
            <person name="Pan J."/>
            <person name="Luo Z.H."/>
            <person name="Li M."/>
        </authorList>
    </citation>
    <scope>NUCLEOTIDE SEQUENCE [LARGE SCALE GENOMIC DNA]</scope>
    <source>
        <strain evidence="3">SpSt-609</strain>
    </source>
</reference>
<dbReference type="InterPro" id="IPR004474">
    <property type="entry name" value="LytR_CpsA_psr"/>
</dbReference>
<gene>
    <name evidence="3" type="ORF">ENT77_02385</name>
</gene>
<evidence type="ECO:0000313" key="3">
    <source>
        <dbReference type="EMBL" id="HGU40031.1"/>
    </source>
</evidence>
<protein>
    <submittedName>
        <fullName evidence="3">LytR family transcriptional regulator</fullName>
    </submittedName>
</protein>
<sequence>MRNLVFLFAIIVGIALALSITLLWIDFFVRILIVPTEDPVNILVLGLDKDIGGTRRTDVILVASVDLTNKKLVISSIPRDLIIEGRKINGFFQVEGLEAFKKRIENLTGLEIHRHVIVDYDIFRYLGDELGPVEIFVDRPMHYKDVAQGLEIDFSPGFYKMKGKELLAYLRFRKTAEGDIGRLDKQRVIIEKLAQNAVRKNFITLTGIYKEIKKMSDFNIEIGELVYIYSKLRKGFSIQSVPFPFYIGTDGNLYIDETKMADYKASLKGEKRIQERYRYYVINNSLDKSQSYFEKLTKFFSLLENKPLKVFLEGVDVEFKKSTILILRKNESIKEFAEDLLKQLQISDYELIYTDERFDYIPKYLAIVGELAKNQIQLSFPIDFIMILTEEIR</sequence>
<dbReference type="Pfam" id="PF03816">
    <property type="entry name" value="LytR_cpsA_psr"/>
    <property type="match status" value="1"/>
</dbReference>
<dbReference type="PANTHER" id="PTHR33392">
    <property type="entry name" value="POLYISOPRENYL-TEICHOIC ACID--PEPTIDOGLYCAN TEICHOIC ACID TRANSFERASE TAGU"/>
    <property type="match status" value="1"/>
</dbReference>
<dbReference type="AlphaFoldDB" id="A0A7C4W915"/>
<organism evidence="3">
    <name type="scientific">Fervidobacterium thailandense</name>
    <dbReference type="NCBI Taxonomy" id="1008305"/>
    <lineage>
        <taxon>Bacteria</taxon>
        <taxon>Thermotogati</taxon>
        <taxon>Thermotogota</taxon>
        <taxon>Thermotogae</taxon>
        <taxon>Thermotogales</taxon>
        <taxon>Fervidobacteriaceae</taxon>
        <taxon>Fervidobacterium</taxon>
    </lineage>
</organism>
<comment type="caution">
    <text evidence="3">The sequence shown here is derived from an EMBL/GenBank/DDBJ whole genome shotgun (WGS) entry which is preliminary data.</text>
</comment>
<dbReference type="InterPro" id="IPR050922">
    <property type="entry name" value="LytR/CpsA/Psr_CW_biosynth"/>
</dbReference>
<proteinExistence type="inferred from homology"/>
<dbReference type="Gene3D" id="3.40.630.190">
    <property type="entry name" value="LCP protein"/>
    <property type="match status" value="1"/>
</dbReference>
<comment type="similarity">
    <text evidence="1">Belongs to the LytR/CpsA/Psr (LCP) family.</text>
</comment>
<accession>A0A7C4W915</accession>